<name>A0A2W4S829_9GAMM</name>
<protein>
    <submittedName>
        <fullName evidence="1">Uncharacterized protein</fullName>
    </submittedName>
</protein>
<accession>A0A2W4S829</accession>
<evidence type="ECO:0000313" key="2">
    <source>
        <dbReference type="Proteomes" id="UP000249396"/>
    </source>
</evidence>
<reference evidence="1 2" key="1">
    <citation type="journal article" date="2018" name="Aquat. Microb. Ecol.">
        <title>Gammaproteobacterial methanotrophs dominate.</title>
        <authorList>
            <person name="Rissanen A.J."/>
            <person name="Saarenheimo J."/>
            <person name="Tiirola M."/>
            <person name="Peura S."/>
            <person name="Aalto S.L."/>
            <person name="Karvinen A."/>
            <person name="Nykanen H."/>
        </authorList>
    </citation>
    <scope>NUCLEOTIDE SEQUENCE [LARGE SCALE GENOMIC DNA]</scope>
    <source>
        <strain evidence="1">AMbin10</strain>
    </source>
</reference>
<organism evidence="1 2">
    <name type="scientific">Candidatus Methylumidiphilus alinenensis</name>
    <dbReference type="NCBI Taxonomy" id="2202197"/>
    <lineage>
        <taxon>Bacteria</taxon>
        <taxon>Pseudomonadati</taxon>
        <taxon>Pseudomonadota</taxon>
        <taxon>Gammaproteobacteria</taxon>
        <taxon>Methylococcales</taxon>
        <taxon>Candidatus Methylumidiphilus</taxon>
    </lineage>
</organism>
<dbReference type="AlphaFoldDB" id="A0A2W4S829"/>
<proteinExistence type="predicted"/>
<dbReference type="Proteomes" id="UP000249396">
    <property type="component" value="Unassembled WGS sequence"/>
</dbReference>
<evidence type="ECO:0000313" key="1">
    <source>
        <dbReference type="EMBL" id="PZN87468.1"/>
    </source>
</evidence>
<sequence>MTIRAITTWTQSERLSRLWPNFRLPVTGTSHSTRCWPAVQQHVETDIEQRLPALLQKAEQPLLVGQQLVQAAVQLVALHQAEILAQQVRHGTLFIPVAVQPPLAAGVDQPVTDQRLEHIQPARALA</sequence>
<gene>
    <name evidence="1" type="ORF">DM484_00295</name>
</gene>
<dbReference type="EMBL" id="QJPH01000037">
    <property type="protein sequence ID" value="PZN87468.1"/>
    <property type="molecule type" value="Genomic_DNA"/>
</dbReference>
<comment type="caution">
    <text evidence="1">The sequence shown here is derived from an EMBL/GenBank/DDBJ whole genome shotgun (WGS) entry which is preliminary data.</text>
</comment>